<protein>
    <recommendedName>
        <fullName evidence="2">Bacteriophage T5 Orf172 DNA-binding domain-containing protein</fullName>
    </recommendedName>
</protein>
<evidence type="ECO:0000259" key="2">
    <source>
        <dbReference type="Pfam" id="PF10544"/>
    </source>
</evidence>
<dbReference type="AlphaFoldDB" id="A0A0U5FX21"/>
<name>A0A0U5FX21_ASPCI</name>
<keyword evidence="4" id="KW-1185">Reference proteome</keyword>
<feature type="region of interest" description="Disordered" evidence="1">
    <location>
        <begin position="328"/>
        <end position="375"/>
    </location>
</feature>
<dbReference type="EMBL" id="CDMC01000004">
    <property type="protein sequence ID" value="CEL04194.1"/>
    <property type="molecule type" value="Genomic_DNA"/>
</dbReference>
<evidence type="ECO:0000313" key="3">
    <source>
        <dbReference type="EMBL" id="CEL04194.1"/>
    </source>
</evidence>
<dbReference type="STRING" id="454130.A0A0U5FX21"/>
<evidence type="ECO:0000256" key="1">
    <source>
        <dbReference type="SAM" id="MobiDB-lite"/>
    </source>
</evidence>
<reference evidence="4" key="1">
    <citation type="journal article" date="2016" name="Genome Announc.">
        <title>Draft genome sequences of fungus Aspergillus calidoustus.</title>
        <authorList>
            <person name="Horn F."/>
            <person name="Linde J."/>
            <person name="Mattern D.J."/>
            <person name="Walther G."/>
            <person name="Guthke R."/>
            <person name="Scherlach K."/>
            <person name="Martin K."/>
            <person name="Brakhage A.A."/>
            <person name="Petzke L."/>
            <person name="Valiante V."/>
        </authorList>
    </citation>
    <scope>NUCLEOTIDE SEQUENCE [LARGE SCALE GENOMIC DNA]</scope>
    <source>
        <strain evidence="4">SF006504</strain>
    </source>
</reference>
<feature type="domain" description="Bacteriophage T5 Orf172 DNA-binding" evidence="2">
    <location>
        <begin position="169"/>
        <end position="261"/>
    </location>
</feature>
<gene>
    <name evidence="3" type="ORF">ASPCAL05325</name>
</gene>
<dbReference type="Proteomes" id="UP000054771">
    <property type="component" value="Unassembled WGS sequence"/>
</dbReference>
<dbReference type="InterPro" id="IPR018306">
    <property type="entry name" value="Phage_T5_Orf172_DNA-bd"/>
</dbReference>
<dbReference type="Pfam" id="PF10544">
    <property type="entry name" value="T5orf172"/>
    <property type="match status" value="1"/>
</dbReference>
<organism evidence="3 4">
    <name type="scientific">Aspergillus calidoustus</name>
    <dbReference type="NCBI Taxonomy" id="454130"/>
    <lineage>
        <taxon>Eukaryota</taxon>
        <taxon>Fungi</taxon>
        <taxon>Dikarya</taxon>
        <taxon>Ascomycota</taxon>
        <taxon>Pezizomycotina</taxon>
        <taxon>Eurotiomycetes</taxon>
        <taxon>Eurotiomycetidae</taxon>
        <taxon>Eurotiales</taxon>
        <taxon>Aspergillaceae</taxon>
        <taxon>Aspergillus</taxon>
        <taxon>Aspergillus subgen. Nidulantes</taxon>
    </lineage>
</organism>
<evidence type="ECO:0000313" key="4">
    <source>
        <dbReference type="Proteomes" id="UP000054771"/>
    </source>
</evidence>
<dbReference type="OMA" id="DRWYKWA"/>
<dbReference type="OrthoDB" id="4474050at2759"/>
<accession>A0A0U5FX21</accession>
<sequence>MSAKSRRFVPFRLLSPSHPEYTRECSAHKNDGKRCTSKVPESAIDEIRELHGRVQESTLDDDAIADILRKLARLTICGRQLRSAGTVERAVKQWRAELQAEDDGTDRPNTPLGNVKAEIEESEKSPRLTFTPYQTTDVDTLLAREFDQLIDRRISQKFNSREWRDERDHLYVFECEEAKGMCKLGRTKNLSRRASQHDKCYPLLTERWSLYCPNAEVFEKVVQLEFSQRRYQHVCSVSSKTHTEWFKANLEEMVGRLKLWCEFSCHLQTREKRLQLTLPLAGASSDPDRWYKWAQGWVRTWDEHDSQTAPNTPDGSSVDNAIMIIDDPDIDDDAHSVPGLSPSGSAPGTPDDEYNDPPTPTPVERSWSGKPPLRPRLDIRTVSQSVLDDTYYTPVETMATPKGPVLFPVVPGAFPDSPTKGLPEGGEGDDYGLDSILESIRLLWMF</sequence>
<proteinExistence type="predicted"/>